<dbReference type="EMBL" id="JBHPBY010000432">
    <property type="protein sequence ID" value="MFC1853145.1"/>
    <property type="molecule type" value="Genomic_DNA"/>
</dbReference>
<dbReference type="PANTHER" id="PTHR35271:SF1">
    <property type="entry name" value="ABC TRANSPORTER, SUBSTRATE-BINDING LIPOPROTEIN"/>
    <property type="match status" value="1"/>
</dbReference>
<evidence type="ECO:0000313" key="1">
    <source>
        <dbReference type="EMBL" id="MFC1853145.1"/>
    </source>
</evidence>
<dbReference type="PANTHER" id="PTHR35271">
    <property type="entry name" value="ABC TRANSPORTER, SUBSTRATE-BINDING LIPOPROTEIN-RELATED"/>
    <property type="match status" value="1"/>
</dbReference>
<organism evidence="1 2">
    <name type="scientific">candidate division CSSED10-310 bacterium</name>
    <dbReference type="NCBI Taxonomy" id="2855610"/>
    <lineage>
        <taxon>Bacteria</taxon>
        <taxon>Bacteria division CSSED10-310</taxon>
    </lineage>
</organism>
<protein>
    <submittedName>
        <fullName evidence="1">ABC transporter substrate-binding protein</fullName>
    </submittedName>
</protein>
<gene>
    <name evidence="1" type="ORF">ACFL27_23350</name>
</gene>
<dbReference type="InterPro" id="IPR007487">
    <property type="entry name" value="ABC_transpt-TYRBP-like"/>
</dbReference>
<dbReference type="Pfam" id="PF04392">
    <property type="entry name" value="ABC_sub_bind"/>
    <property type="match status" value="1"/>
</dbReference>
<accession>A0ABV6Z3X1</accession>
<name>A0ABV6Z3X1_UNCC1</name>
<keyword evidence="2" id="KW-1185">Reference proteome</keyword>
<dbReference type="Proteomes" id="UP001594351">
    <property type="component" value="Unassembled WGS sequence"/>
</dbReference>
<evidence type="ECO:0000313" key="2">
    <source>
        <dbReference type="Proteomes" id="UP001594351"/>
    </source>
</evidence>
<reference evidence="1 2" key="1">
    <citation type="submission" date="2024-09" db="EMBL/GenBank/DDBJ databases">
        <title>Laminarin stimulates single cell rates of sulfate reduction while oxygen inhibits transcriptomic activity in coastal marine sediment.</title>
        <authorList>
            <person name="Lindsay M."/>
            <person name="Orcutt B."/>
            <person name="Emerson D."/>
            <person name="Stepanauskas R."/>
            <person name="D'Angelo T."/>
        </authorList>
    </citation>
    <scope>NUCLEOTIDE SEQUENCE [LARGE SCALE GENOMIC DNA]</scope>
    <source>
        <strain evidence="1">SAG AM-311-K15</strain>
    </source>
</reference>
<proteinExistence type="predicted"/>
<sequence>MTIIKIITWALLSGFFFPDVSFSESLRALVLKRDVSQYNRVLDGLKQQISAQKLSIDLEIINIDVEQEVLEGTRRKESPDLVIAIGTKSQHFAVDQFVDIPVIFALVLNPAGTIMGSKKSAADRIMTGVLAHVDPDKYLLYAKRIQPQLKKIGLLYSTPFFKSYVSVMRSKAMLYDLEIIEQQVHSKMEFNEAFLSVINKNVDVFLILPDFQLYDKKYIRYILLQAFRERIPCIGPSYAFVKAGALWGLTPEPFNIGQQVAALIVKFMHGNELPLEYAAHNELTINLVTSRALAIQIPQAILGEAREIITAEK</sequence>
<dbReference type="Gene3D" id="3.40.50.2300">
    <property type="match status" value="2"/>
</dbReference>
<comment type="caution">
    <text evidence="1">The sequence shown here is derived from an EMBL/GenBank/DDBJ whole genome shotgun (WGS) entry which is preliminary data.</text>
</comment>